<protein>
    <submittedName>
        <fullName evidence="3">Uncharacterized conserved protein YecT, DUF1311 family</fullName>
    </submittedName>
</protein>
<accession>A0A1T4VZB0</accession>
<dbReference type="Pfam" id="PF07007">
    <property type="entry name" value="LprI"/>
    <property type="match status" value="1"/>
</dbReference>
<organism evidence="3 4">
    <name type="scientific">Succinivibrio dextrinosolvens DSM 3072</name>
    <dbReference type="NCBI Taxonomy" id="1123324"/>
    <lineage>
        <taxon>Bacteria</taxon>
        <taxon>Pseudomonadati</taxon>
        <taxon>Pseudomonadota</taxon>
        <taxon>Gammaproteobacteria</taxon>
        <taxon>Aeromonadales</taxon>
        <taxon>Succinivibrionaceae</taxon>
        <taxon>Succinivibrio</taxon>
    </lineage>
</organism>
<feature type="signal peptide" evidence="1">
    <location>
        <begin position="1"/>
        <end position="21"/>
    </location>
</feature>
<dbReference type="Proteomes" id="UP000242432">
    <property type="component" value="Unassembled WGS sequence"/>
</dbReference>
<gene>
    <name evidence="3" type="ORF">SAMN02745213_02319</name>
</gene>
<sequence>MKNYIKQSMLSLLLVSGIALAETTPDIEDNFNKCRDKAENTVQINKCSSDRLEAYDALLNKYYKKALAKCSETDNPKQCKEELKEAERNFIKYKESMLSHLEKHSLFHNGTIFNSIYLNFAADLTKLQYDTLKDNYIGEEP</sequence>
<dbReference type="Gene3D" id="1.20.1270.180">
    <property type="match status" value="1"/>
</dbReference>
<evidence type="ECO:0000313" key="3">
    <source>
        <dbReference type="EMBL" id="SKA70350.1"/>
    </source>
</evidence>
<dbReference type="InterPro" id="IPR009739">
    <property type="entry name" value="LprI-like_N"/>
</dbReference>
<keyword evidence="4" id="KW-1185">Reference proteome</keyword>
<keyword evidence="1" id="KW-0732">Signal</keyword>
<reference evidence="4" key="1">
    <citation type="submission" date="2017-02" db="EMBL/GenBank/DDBJ databases">
        <authorList>
            <person name="Varghese N."/>
            <person name="Submissions S."/>
        </authorList>
    </citation>
    <scope>NUCLEOTIDE SEQUENCE [LARGE SCALE GENOMIC DNA]</scope>
    <source>
        <strain evidence="4">DSM 3072</strain>
    </source>
</reference>
<name>A0A1T4VZB0_9GAMM</name>
<feature type="chain" id="PRO_5012707533" evidence="1">
    <location>
        <begin position="22"/>
        <end position="141"/>
    </location>
</feature>
<dbReference type="AlphaFoldDB" id="A0A1T4VZB0"/>
<evidence type="ECO:0000256" key="1">
    <source>
        <dbReference type="SAM" id="SignalP"/>
    </source>
</evidence>
<evidence type="ECO:0000313" key="4">
    <source>
        <dbReference type="Proteomes" id="UP000242432"/>
    </source>
</evidence>
<feature type="domain" description="Lysozyme inhibitor LprI-like N-terminal" evidence="2">
    <location>
        <begin position="34"/>
        <end position="128"/>
    </location>
</feature>
<proteinExistence type="predicted"/>
<evidence type="ECO:0000259" key="2">
    <source>
        <dbReference type="Pfam" id="PF07007"/>
    </source>
</evidence>
<dbReference type="RefSeq" id="WP_078929582.1">
    <property type="nucleotide sequence ID" value="NZ_FUXX01000070.1"/>
</dbReference>
<dbReference type="EMBL" id="FUXX01000070">
    <property type="protein sequence ID" value="SKA70350.1"/>
    <property type="molecule type" value="Genomic_DNA"/>
</dbReference>